<accession>A0AAD5UWP3</accession>
<dbReference type="EMBL" id="JANAWD010000495">
    <property type="protein sequence ID" value="KAJ3478650.1"/>
    <property type="molecule type" value="Genomic_DNA"/>
</dbReference>
<gene>
    <name evidence="2" type="ORF">NLI96_g9609</name>
</gene>
<evidence type="ECO:0000313" key="2">
    <source>
        <dbReference type="EMBL" id="KAJ3478650.1"/>
    </source>
</evidence>
<feature type="compositionally biased region" description="Low complexity" evidence="1">
    <location>
        <begin position="52"/>
        <end position="62"/>
    </location>
</feature>
<comment type="caution">
    <text evidence="2">The sequence shown here is derived from an EMBL/GenBank/DDBJ whole genome shotgun (WGS) entry which is preliminary data.</text>
</comment>
<dbReference type="Proteomes" id="UP001212997">
    <property type="component" value="Unassembled WGS sequence"/>
</dbReference>
<evidence type="ECO:0000313" key="3">
    <source>
        <dbReference type="Proteomes" id="UP001212997"/>
    </source>
</evidence>
<feature type="compositionally biased region" description="Low complexity" evidence="1">
    <location>
        <begin position="1"/>
        <end position="40"/>
    </location>
</feature>
<reference evidence="2" key="1">
    <citation type="submission" date="2022-07" db="EMBL/GenBank/DDBJ databases">
        <title>Genome Sequence of Physisporinus lineatus.</title>
        <authorList>
            <person name="Buettner E."/>
        </authorList>
    </citation>
    <scope>NUCLEOTIDE SEQUENCE</scope>
    <source>
        <strain evidence="2">VT162</strain>
    </source>
</reference>
<feature type="region of interest" description="Disordered" evidence="1">
    <location>
        <begin position="1"/>
        <end position="106"/>
    </location>
</feature>
<evidence type="ECO:0000256" key="1">
    <source>
        <dbReference type="SAM" id="MobiDB-lite"/>
    </source>
</evidence>
<proteinExistence type="predicted"/>
<name>A0AAD5UWP3_9APHY</name>
<feature type="compositionally biased region" description="Low complexity" evidence="1">
    <location>
        <begin position="71"/>
        <end position="90"/>
    </location>
</feature>
<sequence length="278" mass="28546">MSSNRSPTKRSSTSTNPTRSTSLASSRTTASTSTSNTTAAGVHTTPKRRDTSLATSTSTLRTPKWRHTLATRRSSSSLASVSSTTGKSSSLIHNRTNSSNGDKAPTTSISRIFAQPQLGSPLRSAVDGLPVSVVNELKPQTQGSGGSGSVTPVDSMNAMNGHVDGLKASGDGGGQNVGEIVAATTEQPNGNAVASPMVNVSSTDNHVGTSDPNGTGTPTLPQGEYSTALTPLSNIMGRTLTTIKCGLDSDRPGELANDNLGSGSLRTRWAFPVIPPRL</sequence>
<keyword evidence="3" id="KW-1185">Reference proteome</keyword>
<protein>
    <submittedName>
        <fullName evidence="2">Uncharacterized protein</fullName>
    </submittedName>
</protein>
<feature type="compositionally biased region" description="Polar residues" evidence="1">
    <location>
        <begin position="91"/>
        <end position="106"/>
    </location>
</feature>
<dbReference type="AlphaFoldDB" id="A0AAD5UWP3"/>
<organism evidence="2 3">
    <name type="scientific">Meripilus lineatus</name>
    <dbReference type="NCBI Taxonomy" id="2056292"/>
    <lineage>
        <taxon>Eukaryota</taxon>
        <taxon>Fungi</taxon>
        <taxon>Dikarya</taxon>
        <taxon>Basidiomycota</taxon>
        <taxon>Agaricomycotina</taxon>
        <taxon>Agaricomycetes</taxon>
        <taxon>Polyporales</taxon>
        <taxon>Meripilaceae</taxon>
        <taxon>Meripilus</taxon>
    </lineage>
</organism>